<dbReference type="AlphaFoldDB" id="A0A6A4GIL1"/>
<proteinExistence type="predicted"/>
<name>A0A6A4GIL1_9AGAR</name>
<feature type="compositionally biased region" description="Basic residues" evidence="1">
    <location>
        <begin position="337"/>
        <end position="350"/>
    </location>
</feature>
<feature type="region of interest" description="Disordered" evidence="1">
    <location>
        <begin position="332"/>
        <end position="360"/>
    </location>
</feature>
<feature type="region of interest" description="Disordered" evidence="1">
    <location>
        <begin position="128"/>
        <end position="147"/>
    </location>
</feature>
<reference evidence="2" key="1">
    <citation type="journal article" date="2019" name="Environ. Microbiol.">
        <title>Fungal ecological strategies reflected in gene transcription - a case study of two litter decomposers.</title>
        <authorList>
            <person name="Barbi F."/>
            <person name="Kohler A."/>
            <person name="Barry K."/>
            <person name="Baskaran P."/>
            <person name="Daum C."/>
            <person name="Fauchery L."/>
            <person name="Ihrmark K."/>
            <person name="Kuo A."/>
            <person name="LaButti K."/>
            <person name="Lipzen A."/>
            <person name="Morin E."/>
            <person name="Grigoriev I.V."/>
            <person name="Henrissat B."/>
            <person name="Lindahl B."/>
            <person name="Martin F."/>
        </authorList>
    </citation>
    <scope>NUCLEOTIDE SEQUENCE</scope>
    <source>
        <strain evidence="2">JB14</strain>
    </source>
</reference>
<keyword evidence="3" id="KW-1185">Reference proteome</keyword>
<dbReference type="EMBL" id="ML770000">
    <property type="protein sequence ID" value="KAE9385318.1"/>
    <property type="molecule type" value="Genomic_DNA"/>
</dbReference>
<evidence type="ECO:0000313" key="2">
    <source>
        <dbReference type="EMBL" id="KAE9385318.1"/>
    </source>
</evidence>
<accession>A0A6A4GIL1</accession>
<dbReference type="Proteomes" id="UP000799118">
    <property type="component" value="Unassembled WGS sequence"/>
</dbReference>
<gene>
    <name evidence="2" type="ORF">BT96DRAFT_1091524</name>
</gene>
<evidence type="ECO:0000256" key="1">
    <source>
        <dbReference type="SAM" id="MobiDB-lite"/>
    </source>
</evidence>
<organism evidence="2 3">
    <name type="scientific">Gymnopus androsaceus JB14</name>
    <dbReference type="NCBI Taxonomy" id="1447944"/>
    <lineage>
        <taxon>Eukaryota</taxon>
        <taxon>Fungi</taxon>
        <taxon>Dikarya</taxon>
        <taxon>Basidiomycota</taxon>
        <taxon>Agaricomycotina</taxon>
        <taxon>Agaricomycetes</taxon>
        <taxon>Agaricomycetidae</taxon>
        <taxon>Agaricales</taxon>
        <taxon>Marasmiineae</taxon>
        <taxon>Omphalotaceae</taxon>
        <taxon>Gymnopus</taxon>
    </lineage>
</organism>
<protein>
    <submittedName>
        <fullName evidence="2">Uncharacterized protein</fullName>
    </submittedName>
</protein>
<sequence>MPVGDGEIVIELESLVAVDEDKIKNGSESKSLVVVGELESLVAVDDDEIENGGESESESLVVVGELKSLMAVAAIGEVESLVAGDNDEIGNGSKSVAMKLEAKLRAQWQNYWQLESLVEVGEEVSGRWDRNGQDRNGWDGNGRKSDGRERKLKPVALVDIGIDVSEAVVNIKLDMSKAVIDVPGKTDVVSLFKAIASLSAACASRSTAHAHVGYRTTVRGNGPIWEAEPVVPVWAVPCVAVTSAYSGVPVCDEAVFEAAVCVWVSEFEPATSPNAAVTVSHKADTVGSNVGSEGGTIGIIERARAANDSSMLLTGALGVGLLRGKKVKGEITPVGRGHAKSHNGSFRRVRSVSGSPKVEKRGSFTGSITIGRVMEQYLSKNGGAYGRKEWPIAMVTKAKHYGKDQREPSISESTNIPQVASSGVEILLKKHY</sequence>
<evidence type="ECO:0000313" key="3">
    <source>
        <dbReference type="Proteomes" id="UP000799118"/>
    </source>
</evidence>